<dbReference type="InterPro" id="IPR039298">
    <property type="entry name" value="ACOT13"/>
</dbReference>
<dbReference type="GO" id="GO:0047617">
    <property type="term" value="F:fatty acyl-CoA hydrolase activity"/>
    <property type="evidence" value="ECO:0007669"/>
    <property type="project" value="InterPro"/>
</dbReference>
<organism evidence="4 5">
    <name type="scientific">Tepidicaulis marinus</name>
    <dbReference type="NCBI Taxonomy" id="1333998"/>
    <lineage>
        <taxon>Bacteria</taxon>
        <taxon>Pseudomonadati</taxon>
        <taxon>Pseudomonadota</taxon>
        <taxon>Alphaproteobacteria</taxon>
        <taxon>Hyphomicrobiales</taxon>
        <taxon>Parvibaculaceae</taxon>
        <taxon>Tepidicaulis</taxon>
    </lineage>
</organism>
<reference evidence="4 5" key="1">
    <citation type="submission" date="2014-07" db="EMBL/GenBank/DDBJ databases">
        <title>Tepidicaulis marinum gen. nov., sp. nov., a novel marine bacterium denitrifying nitrate to nitrous oxide strictly under microaerobic conditions.</title>
        <authorList>
            <person name="Takeuchi M."/>
            <person name="Yamagishi T."/>
            <person name="Kamagata Y."/>
            <person name="Oshima K."/>
            <person name="Hattori M."/>
            <person name="Katayama T."/>
            <person name="Hanada S."/>
            <person name="Tamaki H."/>
            <person name="Marumo K."/>
            <person name="Maeda H."/>
            <person name="Nedachi M."/>
            <person name="Iwasaki W."/>
            <person name="Suwa Y."/>
            <person name="Sakata S."/>
        </authorList>
    </citation>
    <scope>NUCLEOTIDE SEQUENCE [LARGE SCALE GENOMIC DNA]</scope>
    <source>
        <strain evidence="4 5">MA2</strain>
    </source>
</reference>
<dbReference type="AlphaFoldDB" id="A0A081BB01"/>
<dbReference type="Pfam" id="PF03061">
    <property type="entry name" value="4HBT"/>
    <property type="match status" value="1"/>
</dbReference>
<dbReference type="InterPro" id="IPR006683">
    <property type="entry name" value="Thioestr_dom"/>
</dbReference>
<dbReference type="InterPro" id="IPR029069">
    <property type="entry name" value="HotDog_dom_sf"/>
</dbReference>
<feature type="domain" description="Thioesterase" evidence="3">
    <location>
        <begin position="54"/>
        <end position="128"/>
    </location>
</feature>
<dbReference type="SUPFAM" id="SSF54637">
    <property type="entry name" value="Thioesterase/thiol ester dehydrase-isomerase"/>
    <property type="match status" value="1"/>
</dbReference>
<dbReference type="InterPro" id="IPR003736">
    <property type="entry name" value="PAAI_dom"/>
</dbReference>
<keyword evidence="5" id="KW-1185">Reference proteome</keyword>
<dbReference type="EMBL" id="BBIO01000007">
    <property type="protein sequence ID" value="GAK45219.1"/>
    <property type="molecule type" value="Genomic_DNA"/>
</dbReference>
<gene>
    <name evidence="4" type="ORF">M2A_1718</name>
</gene>
<dbReference type="PANTHER" id="PTHR21660:SF1">
    <property type="entry name" value="ACYL-COENZYME A THIOESTERASE 13"/>
    <property type="match status" value="1"/>
</dbReference>
<evidence type="ECO:0000256" key="1">
    <source>
        <dbReference type="ARBA" id="ARBA00008324"/>
    </source>
</evidence>
<sequence>MGESNAGAVLPEGYVGWDGTDPFEDHAGPYFFKKMEDGSIRCAFVSTPTHCNGGGFLHGGALMTFADYSLFAIAGELTGGPCVTVSFNSDFVAAGKAGKLIEATGEVVKNTKSLIFVRGEVTCEGETLMPFSGVIKRIGPRNK</sequence>
<protein>
    <submittedName>
        <fullName evidence="4">Thioesterase superfamily protein</fullName>
    </submittedName>
</protein>
<evidence type="ECO:0000256" key="2">
    <source>
        <dbReference type="ARBA" id="ARBA00022801"/>
    </source>
</evidence>
<evidence type="ECO:0000313" key="5">
    <source>
        <dbReference type="Proteomes" id="UP000028702"/>
    </source>
</evidence>
<dbReference type="NCBIfam" id="TIGR00369">
    <property type="entry name" value="unchar_dom_1"/>
    <property type="match status" value="1"/>
</dbReference>
<accession>A0A081BB01</accession>
<dbReference type="RefSeq" id="WP_045445775.1">
    <property type="nucleotide sequence ID" value="NZ_BBIO01000007.1"/>
</dbReference>
<dbReference type="eggNOG" id="COG2050">
    <property type="taxonomic scope" value="Bacteria"/>
</dbReference>
<evidence type="ECO:0000313" key="4">
    <source>
        <dbReference type="EMBL" id="GAK45219.1"/>
    </source>
</evidence>
<comment type="similarity">
    <text evidence="1">Belongs to the thioesterase PaaI family.</text>
</comment>
<dbReference type="Proteomes" id="UP000028702">
    <property type="component" value="Unassembled WGS sequence"/>
</dbReference>
<proteinExistence type="inferred from homology"/>
<dbReference type="Gene3D" id="3.10.129.10">
    <property type="entry name" value="Hotdog Thioesterase"/>
    <property type="match status" value="1"/>
</dbReference>
<evidence type="ECO:0000259" key="3">
    <source>
        <dbReference type="Pfam" id="PF03061"/>
    </source>
</evidence>
<keyword evidence="2" id="KW-0378">Hydrolase</keyword>
<dbReference type="STRING" id="1333998.M2A_1718"/>
<dbReference type="CDD" id="cd03443">
    <property type="entry name" value="PaaI_thioesterase"/>
    <property type="match status" value="1"/>
</dbReference>
<comment type="caution">
    <text evidence="4">The sequence shown here is derived from an EMBL/GenBank/DDBJ whole genome shotgun (WGS) entry which is preliminary data.</text>
</comment>
<dbReference type="PANTHER" id="PTHR21660">
    <property type="entry name" value="THIOESTERASE SUPERFAMILY MEMBER-RELATED"/>
    <property type="match status" value="1"/>
</dbReference>
<name>A0A081BB01_9HYPH</name>